<gene>
    <name evidence="2" type="ORF">CK203_057501</name>
</gene>
<comment type="caution">
    <text evidence="2">The sequence shown here is derived from an EMBL/GenBank/DDBJ whole genome shotgun (WGS) entry which is preliminary data.</text>
</comment>
<feature type="domain" description="DUF8040" evidence="1">
    <location>
        <begin position="57"/>
        <end position="106"/>
    </location>
</feature>
<sequence>MDDNSTSSGSLYESTSSSEEGDDLDEIFIAHIMNEYEEIFLCKTPQRTSMLSGAQFDTRFVTVEEAVAMFLLIVGHNVRMRVVADRFQHSTETVARHFKEVRRALCRLGKILICPNNMTNEVSSYVASNPKYFPWFKDCIGAIDGTHISAWVPADRQTSFRGTANDARVFLDALTRPEVNFPWPSERKYYVVDSGYPCITGFFATISRMMPCYKPSRQPSIVVACCTLHNWIRLSTRNDQLFREYEVEDLSIEGEEESTSSRNHSIDLSDESAAAMAACRDQIAE</sequence>
<dbReference type="Pfam" id="PF26138">
    <property type="entry name" value="DUF8040"/>
    <property type="match status" value="1"/>
</dbReference>
<dbReference type="Proteomes" id="UP000288805">
    <property type="component" value="Unassembled WGS sequence"/>
</dbReference>
<dbReference type="AlphaFoldDB" id="A0A438FT38"/>
<organism evidence="2 3">
    <name type="scientific">Vitis vinifera</name>
    <name type="common">Grape</name>
    <dbReference type="NCBI Taxonomy" id="29760"/>
    <lineage>
        <taxon>Eukaryota</taxon>
        <taxon>Viridiplantae</taxon>
        <taxon>Streptophyta</taxon>
        <taxon>Embryophyta</taxon>
        <taxon>Tracheophyta</taxon>
        <taxon>Spermatophyta</taxon>
        <taxon>Magnoliopsida</taxon>
        <taxon>eudicotyledons</taxon>
        <taxon>Gunneridae</taxon>
        <taxon>Pentapetalae</taxon>
        <taxon>rosids</taxon>
        <taxon>Vitales</taxon>
        <taxon>Vitaceae</taxon>
        <taxon>Viteae</taxon>
        <taxon>Vitis</taxon>
    </lineage>
</organism>
<protein>
    <recommendedName>
        <fullName evidence="1">DUF8040 domain-containing protein</fullName>
    </recommendedName>
</protein>
<reference evidence="2 3" key="1">
    <citation type="journal article" date="2018" name="PLoS Genet.">
        <title>Population sequencing reveals clonal diversity and ancestral inbreeding in the grapevine cultivar Chardonnay.</title>
        <authorList>
            <person name="Roach M.J."/>
            <person name="Johnson D.L."/>
            <person name="Bohlmann J."/>
            <person name="van Vuuren H.J."/>
            <person name="Jones S.J."/>
            <person name="Pretorius I.S."/>
            <person name="Schmidt S.A."/>
            <person name="Borneman A.R."/>
        </authorList>
    </citation>
    <scope>NUCLEOTIDE SEQUENCE [LARGE SCALE GENOMIC DNA]</scope>
    <source>
        <strain evidence="3">cv. Chardonnay</strain>
        <tissue evidence="2">Leaf</tissue>
    </source>
</reference>
<evidence type="ECO:0000313" key="2">
    <source>
        <dbReference type="EMBL" id="RVW63119.1"/>
    </source>
</evidence>
<accession>A0A438FT38</accession>
<dbReference type="PANTHER" id="PTHR22930:SF228">
    <property type="entry name" value="PROTEIN ALP1-LIKE"/>
    <property type="match status" value="1"/>
</dbReference>
<dbReference type="InterPro" id="IPR045249">
    <property type="entry name" value="HARBI1-like"/>
</dbReference>
<name>A0A438FT38_VITVI</name>
<dbReference type="PANTHER" id="PTHR22930">
    <property type="match status" value="1"/>
</dbReference>
<dbReference type="EMBL" id="QGNW01000749">
    <property type="protein sequence ID" value="RVW63119.1"/>
    <property type="molecule type" value="Genomic_DNA"/>
</dbReference>
<evidence type="ECO:0000259" key="1">
    <source>
        <dbReference type="Pfam" id="PF26138"/>
    </source>
</evidence>
<dbReference type="InterPro" id="IPR058353">
    <property type="entry name" value="DUF8040"/>
</dbReference>
<proteinExistence type="predicted"/>
<evidence type="ECO:0000313" key="3">
    <source>
        <dbReference type="Proteomes" id="UP000288805"/>
    </source>
</evidence>